<sequence length="242" mass="26876">MQMEWQSRKGNARLHNSDAVALCAWDNKAVIALVDAAESNTSVELASRWARACVWAAVRAHDRLSTSDSIIYALKHAHTKLRSRHLHERASYLIASLDLDRHEGTLIFAGDCLLGISGAGTPVWLNTPHTVEAHYHHSSTECPTEIQGAEHILTRAFKGRRFTTPVRRSFVWSKGVSLLFSTDGHWREHLRDGVSLTDLQDDASVLCLAAGTTPLNVFQHTDASNLIIVDRDDLPDIDQEAL</sequence>
<keyword evidence="2" id="KW-1185">Reference proteome</keyword>
<dbReference type="SUPFAM" id="SSF81606">
    <property type="entry name" value="PP2C-like"/>
    <property type="match status" value="1"/>
</dbReference>
<dbReference type="Gene3D" id="3.60.40.10">
    <property type="entry name" value="PPM-type phosphatase domain"/>
    <property type="match status" value="1"/>
</dbReference>
<dbReference type="InterPro" id="IPR036457">
    <property type="entry name" value="PPM-type-like_dom_sf"/>
</dbReference>
<reference evidence="1 2" key="1">
    <citation type="submission" date="2017-05" db="EMBL/GenBank/DDBJ databases">
        <authorList>
            <person name="Varghese N."/>
            <person name="Submissions S."/>
        </authorList>
    </citation>
    <scope>NUCLEOTIDE SEQUENCE [LARGE SCALE GENOMIC DNA]</scope>
    <source>
        <strain evidence="1 2">CGMCC 1.7287</strain>
    </source>
</reference>
<name>A0ABY1S302_9GAMM</name>
<dbReference type="EMBL" id="FXWV01000014">
    <property type="protein sequence ID" value="SMR77575.1"/>
    <property type="molecule type" value="Genomic_DNA"/>
</dbReference>
<organism evidence="1 2">
    <name type="scientific">Marinobacterium sediminicola</name>
    <dbReference type="NCBI Taxonomy" id="518898"/>
    <lineage>
        <taxon>Bacteria</taxon>
        <taxon>Pseudomonadati</taxon>
        <taxon>Pseudomonadota</taxon>
        <taxon>Gammaproteobacteria</taxon>
        <taxon>Oceanospirillales</taxon>
        <taxon>Oceanospirillaceae</taxon>
        <taxon>Marinobacterium</taxon>
    </lineage>
</organism>
<evidence type="ECO:0000313" key="2">
    <source>
        <dbReference type="Proteomes" id="UP001159257"/>
    </source>
</evidence>
<accession>A0ABY1S302</accession>
<evidence type="ECO:0000313" key="1">
    <source>
        <dbReference type="EMBL" id="SMR77575.1"/>
    </source>
</evidence>
<protein>
    <submittedName>
        <fullName evidence="1">Serine/threonine protein phosphatase PrpC</fullName>
    </submittedName>
</protein>
<comment type="caution">
    <text evidence="1">The sequence shown here is derived from an EMBL/GenBank/DDBJ whole genome shotgun (WGS) entry which is preliminary data.</text>
</comment>
<dbReference type="RefSeq" id="WP_283401424.1">
    <property type="nucleotide sequence ID" value="NZ_FXWV01000014.1"/>
</dbReference>
<gene>
    <name evidence="1" type="ORF">SAMN04487964_11466</name>
</gene>
<dbReference type="Proteomes" id="UP001159257">
    <property type="component" value="Unassembled WGS sequence"/>
</dbReference>
<proteinExistence type="predicted"/>